<dbReference type="OrthoDB" id="5295945at2"/>
<evidence type="ECO:0000313" key="13">
    <source>
        <dbReference type="EMBL" id="SHH49845.1"/>
    </source>
</evidence>
<evidence type="ECO:0000259" key="12">
    <source>
        <dbReference type="Pfam" id="PF01467"/>
    </source>
</evidence>
<evidence type="ECO:0000256" key="9">
    <source>
        <dbReference type="ARBA" id="ARBA00023027"/>
    </source>
</evidence>
<proteinExistence type="inferred from homology"/>
<dbReference type="PANTHER" id="PTHR39321">
    <property type="entry name" value="NICOTINATE-NUCLEOTIDE ADENYLYLTRANSFERASE-RELATED"/>
    <property type="match status" value="1"/>
</dbReference>
<reference evidence="14" key="1">
    <citation type="submission" date="2016-11" db="EMBL/GenBank/DDBJ databases">
        <authorList>
            <person name="Varghese N."/>
            <person name="Submissions S."/>
        </authorList>
    </citation>
    <scope>NUCLEOTIDE SEQUENCE [LARGE SCALE GENOMIC DNA]</scope>
    <source>
        <strain evidence="14">DSM 13643</strain>
    </source>
</reference>
<protein>
    <recommendedName>
        <fullName evidence="11">Probable nicotinate-nucleotide adenylyltransferase</fullName>
        <ecNumber evidence="11">2.7.7.18</ecNumber>
    </recommendedName>
    <alternativeName>
        <fullName evidence="11">Deamido-NAD(+) diphosphorylase</fullName>
    </alternativeName>
    <alternativeName>
        <fullName evidence="11">Deamido-NAD(+) pyrophosphorylase</fullName>
    </alternativeName>
    <alternativeName>
        <fullName evidence="11">Nicotinate mononucleotide adenylyltransferase</fullName>
        <shortName evidence="11">NaMN adenylyltransferase</shortName>
    </alternativeName>
</protein>
<dbReference type="PANTHER" id="PTHR39321:SF3">
    <property type="entry name" value="PHOSPHOPANTETHEINE ADENYLYLTRANSFERASE"/>
    <property type="match status" value="1"/>
</dbReference>
<dbReference type="Proteomes" id="UP000183967">
    <property type="component" value="Unassembled WGS sequence"/>
</dbReference>
<organism evidence="13 14">
    <name type="scientific">Caloranaerobacter azorensis DSM 13643</name>
    <dbReference type="NCBI Taxonomy" id="1121264"/>
    <lineage>
        <taxon>Bacteria</taxon>
        <taxon>Bacillati</taxon>
        <taxon>Bacillota</taxon>
        <taxon>Tissierellia</taxon>
        <taxon>Tissierellales</taxon>
        <taxon>Thermohalobacteraceae</taxon>
        <taxon>Caloranaerobacter</taxon>
    </lineage>
</organism>
<evidence type="ECO:0000256" key="10">
    <source>
        <dbReference type="ARBA" id="ARBA00048721"/>
    </source>
</evidence>
<evidence type="ECO:0000313" key="14">
    <source>
        <dbReference type="Proteomes" id="UP000183967"/>
    </source>
</evidence>
<accession>A0A1M5TG92</accession>
<evidence type="ECO:0000256" key="11">
    <source>
        <dbReference type="HAMAP-Rule" id="MF_00244"/>
    </source>
</evidence>
<dbReference type="GO" id="GO:0005524">
    <property type="term" value="F:ATP binding"/>
    <property type="evidence" value="ECO:0007669"/>
    <property type="project" value="UniProtKB-KW"/>
</dbReference>
<dbReference type="GO" id="GO:0004515">
    <property type="term" value="F:nicotinate-nucleotide adenylyltransferase activity"/>
    <property type="evidence" value="ECO:0007669"/>
    <property type="project" value="UniProtKB-UniRule"/>
</dbReference>
<keyword evidence="14" id="KW-1185">Reference proteome</keyword>
<keyword evidence="7 11" id="KW-0547">Nucleotide-binding</keyword>
<evidence type="ECO:0000256" key="5">
    <source>
        <dbReference type="ARBA" id="ARBA00022679"/>
    </source>
</evidence>
<gene>
    <name evidence="11" type="primary">nadD</name>
    <name evidence="13" type="ORF">SAMN02745135_00994</name>
</gene>
<evidence type="ECO:0000256" key="2">
    <source>
        <dbReference type="ARBA" id="ARBA00005019"/>
    </source>
</evidence>
<dbReference type="NCBIfam" id="NF000840">
    <property type="entry name" value="PRK00071.1-3"/>
    <property type="match status" value="1"/>
</dbReference>
<sequence>MNIDTLIELASKKGSKEKIIEYNNFKRIGIMGGTFDPIHIGHLVIAEEIRNEFKLDKIIFIPAGNPPHKDNKKITPAKHRYIMTLLATISNPYFEVSAIEVERKGVTYTIDTIKTLREICSNDVEIYFITGADSILELHTWKNVKELLKLCNFIAATRPGFEMINLKKKIQEMNDKYGANIYTTIVTALQISSTDIRTRIKEGRTVKYLLPEMVEKYIHKNNLYR</sequence>
<dbReference type="NCBIfam" id="TIGR00125">
    <property type="entry name" value="cyt_tran_rel"/>
    <property type="match status" value="1"/>
</dbReference>
<dbReference type="EMBL" id="FQXO01000021">
    <property type="protein sequence ID" value="SHH49845.1"/>
    <property type="molecule type" value="Genomic_DNA"/>
</dbReference>
<evidence type="ECO:0000256" key="1">
    <source>
        <dbReference type="ARBA" id="ARBA00002324"/>
    </source>
</evidence>
<dbReference type="RefSeq" id="WP_081943557.1">
    <property type="nucleotide sequence ID" value="NZ_FQXO01000021.1"/>
</dbReference>
<dbReference type="InterPro" id="IPR004821">
    <property type="entry name" value="Cyt_trans-like"/>
</dbReference>
<keyword evidence="5 11" id="KW-0808">Transferase</keyword>
<dbReference type="NCBIfam" id="TIGR00482">
    <property type="entry name" value="nicotinate (nicotinamide) nucleotide adenylyltransferase"/>
    <property type="match status" value="1"/>
</dbReference>
<keyword evidence="9 11" id="KW-0520">NAD</keyword>
<evidence type="ECO:0000256" key="6">
    <source>
        <dbReference type="ARBA" id="ARBA00022695"/>
    </source>
</evidence>
<dbReference type="EC" id="2.7.7.18" evidence="11"/>
<dbReference type="FunFam" id="3.40.50.620:FF:000039">
    <property type="entry name" value="Probable nicotinate-nucleotide adenylyltransferase"/>
    <property type="match status" value="1"/>
</dbReference>
<dbReference type="UniPathway" id="UPA00253">
    <property type="reaction ID" value="UER00332"/>
</dbReference>
<dbReference type="GO" id="GO:0009435">
    <property type="term" value="P:NAD+ biosynthetic process"/>
    <property type="evidence" value="ECO:0007669"/>
    <property type="project" value="UniProtKB-UniRule"/>
</dbReference>
<keyword evidence="8 11" id="KW-0067">ATP-binding</keyword>
<evidence type="ECO:0000256" key="4">
    <source>
        <dbReference type="ARBA" id="ARBA00022642"/>
    </source>
</evidence>
<evidence type="ECO:0000256" key="7">
    <source>
        <dbReference type="ARBA" id="ARBA00022741"/>
    </source>
</evidence>
<keyword evidence="6 11" id="KW-0548">Nucleotidyltransferase</keyword>
<name>A0A1M5TG92_9FIRM</name>
<dbReference type="HAMAP" id="MF_00244">
    <property type="entry name" value="NaMN_adenylyltr"/>
    <property type="match status" value="1"/>
</dbReference>
<dbReference type="Gene3D" id="3.40.50.620">
    <property type="entry name" value="HUPs"/>
    <property type="match status" value="1"/>
</dbReference>
<comment type="pathway">
    <text evidence="2 11">Cofactor biosynthesis; NAD(+) biosynthesis; deamido-NAD(+) from nicotinate D-ribonucleotide: step 1/1.</text>
</comment>
<dbReference type="AlphaFoldDB" id="A0A1M5TG92"/>
<evidence type="ECO:0000256" key="8">
    <source>
        <dbReference type="ARBA" id="ARBA00022840"/>
    </source>
</evidence>
<dbReference type="CDD" id="cd02165">
    <property type="entry name" value="NMNAT"/>
    <property type="match status" value="1"/>
</dbReference>
<dbReference type="InterPro" id="IPR005248">
    <property type="entry name" value="NadD/NMNAT"/>
</dbReference>
<dbReference type="InterPro" id="IPR014729">
    <property type="entry name" value="Rossmann-like_a/b/a_fold"/>
</dbReference>
<comment type="similarity">
    <text evidence="3 11">Belongs to the NadD family.</text>
</comment>
<keyword evidence="4 11" id="KW-0662">Pyridine nucleotide biosynthesis</keyword>
<comment type="catalytic activity">
    <reaction evidence="10 11">
        <text>nicotinate beta-D-ribonucleotide + ATP + H(+) = deamido-NAD(+) + diphosphate</text>
        <dbReference type="Rhea" id="RHEA:22860"/>
        <dbReference type="ChEBI" id="CHEBI:15378"/>
        <dbReference type="ChEBI" id="CHEBI:30616"/>
        <dbReference type="ChEBI" id="CHEBI:33019"/>
        <dbReference type="ChEBI" id="CHEBI:57502"/>
        <dbReference type="ChEBI" id="CHEBI:58437"/>
        <dbReference type="EC" id="2.7.7.18"/>
    </reaction>
</comment>
<feature type="domain" description="Cytidyltransferase-like" evidence="12">
    <location>
        <begin position="30"/>
        <end position="199"/>
    </location>
</feature>
<comment type="function">
    <text evidence="1 11">Catalyzes the reversible adenylation of nicotinate mononucleotide (NaMN) to nicotinic acid adenine dinucleotide (NaAD).</text>
</comment>
<evidence type="ECO:0000256" key="3">
    <source>
        <dbReference type="ARBA" id="ARBA00009014"/>
    </source>
</evidence>
<dbReference type="Pfam" id="PF01467">
    <property type="entry name" value="CTP_transf_like"/>
    <property type="match status" value="1"/>
</dbReference>
<dbReference type="SUPFAM" id="SSF52374">
    <property type="entry name" value="Nucleotidylyl transferase"/>
    <property type="match status" value="1"/>
</dbReference>